<proteinExistence type="inferred from homology"/>
<evidence type="ECO:0000256" key="3">
    <source>
        <dbReference type="ARBA" id="ARBA00022679"/>
    </source>
</evidence>
<keyword evidence="6 8" id="KW-1133">Transmembrane helix</keyword>
<feature type="signal peptide" evidence="9">
    <location>
        <begin position="1"/>
        <end position="17"/>
    </location>
</feature>
<name>A0AAW1QRG4_9CHLO</name>
<evidence type="ECO:0000256" key="5">
    <source>
        <dbReference type="ARBA" id="ARBA00022824"/>
    </source>
</evidence>
<evidence type="ECO:0000256" key="2">
    <source>
        <dbReference type="ARBA" id="ARBA00022676"/>
    </source>
</evidence>
<dbReference type="GO" id="GO:0000026">
    <property type="term" value="F:alpha-1,2-mannosyltransferase activity"/>
    <property type="evidence" value="ECO:0007669"/>
    <property type="project" value="TreeGrafter"/>
</dbReference>
<keyword evidence="9" id="KW-0732">Signal</keyword>
<protein>
    <recommendedName>
        <fullName evidence="8">Mannosyltransferase</fullName>
        <ecNumber evidence="8">2.4.1.-</ecNumber>
    </recommendedName>
</protein>
<comment type="caution">
    <text evidence="10">The sequence shown here is derived from an EMBL/GenBank/DDBJ whole genome shotgun (WGS) entry which is preliminary data.</text>
</comment>
<keyword evidence="7 8" id="KW-0472">Membrane</keyword>
<dbReference type="PANTHER" id="PTHR22760">
    <property type="entry name" value="GLYCOSYLTRANSFERASE"/>
    <property type="match status" value="1"/>
</dbReference>
<gene>
    <name evidence="10" type="ORF">WJX72_007382</name>
</gene>
<dbReference type="Pfam" id="PF03901">
    <property type="entry name" value="Glyco_transf_22"/>
    <property type="match status" value="1"/>
</dbReference>
<feature type="transmembrane region" description="Helical" evidence="8">
    <location>
        <begin position="181"/>
        <end position="203"/>
    </location>
</feature>
<evidence type="ECO:0000256" key="8">
    <source>
        <dbReference type="RuleBase" id="RU363075"/>
    </source>
</evidence>
<dbReference type="AlphaFoldDB" id="A0AAW1QRG4"/>
<dbReference type="GO" id="GO:0005789">
    <property type="term" value="C:endoplasmic reticulum membrane"/>
    <property type="evidence" value="ECO:0007669"/>
    <property type="project" value="UniProtKB-SubCell"/>
</dbReference>
<accession>A0AAW1QRG4</accession>
<evidence type="ECO:0000256" key="1">
    <source>
        <dbReference type="ARBA" id="ARBA00004477"/>
    </source>
</evidence>
<evidence type="ECO:0000256" key="7">
    <source>
        <dbReference type="ARBA" id="ARBA00023136"/>
    </source>
</evidence>
<comment type="caution">
    <text evidence="8">Lacks conserved residue(s) required for the propagation of feature annotation.</text>
</comment>
<keyword evidence="4 8" id="KW-0812">Transmembrane</keyword>
<sequence length="501" mass="55530">MNLQLYAVCIGWRLLNALLIRTAFNPDEYWQSLEVAHRLAFGYGHLTWEWAAGLRGYAHPLLFAALYKALALLHLDSAWSVANAPRLLQAPLAACADVYVYSLTRELFGAAVARWALACQVLSWFTFYCLVRTFSNSLEAILTIAALYHWRAHAGCISHQSGSRHHPGRHSSYWSGSHRKLALLLAALAVVVRPPSFLLWLFLGTHELLTTGDAACLLVHEVLPIGMIVLAVASSLDRCCYGRWLFVPWQFFKFNIVQDGSAAYGSHSWHWNFTSGFPAICATLLPFGLLGIYVSNRRQLAGLLLLSLLAYSLPAHKERRGWGRGAVVVALGAQLLPALYLSLRHQRGTISVMTYLADQARLPAPLAVAFLMPCHATPLYSHIHRNVTLSFLDCSPPGWVAAVRCLNGGRQQACHADKVAALVQEDLPASSHAELLQQQSLHGTDMRNWPTHVITFNNLGIGIVDYLARIGYHYHRSFPHADVAVDDGGTSVDVYVKRIMV</sequence>
<keyword evidence="3" id="KW-0808">Transferase</keyword>
<dbReference type="GO" id="GO:0006506">
    <property type="term" value="P:GPI anchor biosynthetic process"/>
    <property type="evidence" value="ECO:0007669"/>
    <property type="project" value="TreeGrafter"/>
</dbReference>
<dbReference type="EC" id="2.4.1.-" evidence="8"/>
<keyword evidence="11" id="KW-1185">Reference proteome</keyword>
<evidence type="ECO:0000313" key="10">
    <source>
        <dbReference type="EMBL" id="KAK9824054.1"/>
    </source>
</evidence>
<evidence type="ECO:0000256" key="9">
    <source>
        <dbReference type="SAM" id="SignalP"/>
    </source>
</evidence>
<dbReference type="EMBL" id="JALJOR010000002">
    <property type="protein sequence ID" value="KAK9824054.1"/>
    <property type="molecule type" value="Genomic_DNA"/>
</dbReference>
<keyword evidence="5 8" id="KW-0256">Endoplasmic reticulum</keyword>
<comment type="similarity">
    <text evidence="8">Belongs to the glycosyltransferase 22 family.</text>
</comment>
<dbReference type="InterPro" id="IPR005599">
    <property type="entry name" value="GPI_mannosylTrfase"/>
</dbReference>
<dbReference type="PANTHER" id="PTHR22760:SF4">
    <property type="entry name" value="GPI MANNOSYLTRANSFERASE 3"/>
    <property type="match status" value="1"/>
</dbReference>
<evidence type="ECO:0000313" key="11">
    <source>
        <dbReference type="Proteomes" id="UP001489004"/>
    </source>
</evidence>
<reference evidence="10 11" key="1">
    <citation type="journal article" date="2024" name="Nat. Commun.">
        <title>Phylogenomics reveals the evolutionary origins of lichenization in chlorophyte algae.</title>
        <authorList>
            <person name="Puginier C."/>
            <person name="Libourel C."/>
            <person name="Otte J."/>
            <person name="Skaloud P."/>
            <person name="Haon M."/>
            <person name="Grisel S."/>
            <person name="Petersen M."/>
            <person name="Berrin J.G."/>
            <person name="Delaux P.M."/>
            <person name="Dal Grande F."/>
            <person name="Keller J."/>
        </authorList>
    </citation>
    <scope>NUCLEOTIDE SEQUENCE [LARGE SCALE GENOMIC DNA]</scope>
    <source>
        <strain evidence="10 11">SAG 2043</strain>
    </source>
</reference>
<comment type="subcellular location">
    <subcellularLocation>
        <location evidence="1 8">Endoplasmic reticulum membrane</location>
        <topology evidence="1 8">Multi-pass membrane protein</topology>
    </subcellularLocation>
</comment>
<evidence type="ECO:0000256" key="4">
    <source>
        <dbReference type="ARBA" id="ARBA00022692"/>
    </source>
</evidence>
<feature type="transmembrane region" description="Helical" evidence="8">
    <location>
        <begin position="322"/>
        <end position="343"/>
    </location>
</feature>
<feature type="chain" id="PRO_5043889690" description="Mannosyltransferase" evidence="9">
    <location>
        <begin position="18"/>
        <end position="501"/>
    </location>
</feature>
<dbReference type="Proteomes" id="UP001489004">
    <property type="component" value="Unassembled WGS sequence"/>
</dbReference>
<evidence type="ECO:0000256" key="6">
    <source>
        <dbReference type="ARBA" id="ARBA00022989"/>
    </source>
</evidence>
<organism evidence="10 11">
    <name type="scientific">[Myrmecia] bisecta</name>
    <dbReference type="NCBI Taxonomy" id="41462"/>
    <lineage>
        <taxon>Eukaryota</taxon>
        <taxon>Viridiplantae</taxon>
        <taxon>Chlorophyta</taxon>
        <taxon>core chlorophytes</taxon>
        <taxon>Trebouxiophyceae</taxon>
        <taxon>Trebouxiales</taxon>
        <taxon>Trebouxiaceae</taxon>
        <taxon>Myrmecia</taxon>
    </lineage>
</organism>
<keyword evidence="2 8" id="KW-0328">Glycosyltransferase</keyword>
<feature type="transmembrane region" description="Helical" evidence="8">
    <location>
        <begin position="273"/>
        <end position="293"/>
    </location>
</feature>